<accession>A0A328IHQ1</accession>
<dbReference type="RefSeq" id="WP_111961328.1">
    <property type="nucleotide sequence ID" value="NZ_JHUK01000003.1"/>
</dbReference>
<protein>
    <recommendedName>
        <fullName evidence="4">50S ribosomal protein L7/L12</fullName>
    </recommendedName>
</protein>
<dbReference type="SUPFAM" id="SSF54736">
    <property type="entry name" value="ClpS-like"/>
    <property type="match status" value="1"/>
</dbReference>
<dbReference type="Gene3D" id="3.30.1390.10">
    <property type="match status" value="1"/>
</dbReference>
<dbReference type="PANTHER" id="PTHR45987:SF4">
    <property type="entry name" value="LARGE RIBOSOMAL SUBUNIT PROTEIN BL12M"/>
    <property type="match status" value="1"/>
</dbReference>
<evidence type="ECO:0000313" key="8">
    <source>
        <dbReference type="Proteomes" id="UP000249343"/>
    </source>
</evidence>
<dbReference type="GO" id="GO:0006412">
    <property type="term" value="P:translation"/>
    <property type="evidence" value="ECO:0007669"/>
    <property type="project" value="InterPro"/>
</dbReference>
<comment type="caution">
    <text evidence="7">The sequence shown here is derived from an EMBL/GenBank/DDBJ whole genome shotgun (WGS) entry which is preliminary data.</text>
</comment>
<evidence type="ECO:0000256" key="2">
    <source>
        <dbReference type="ARBA" id="ARBA00022980"/>
    </source>
</evidence>
<dbReference type="InterPro" id="IPR013823">
    <property type="entry name" value="Ribosomal_bL12_C"/>
</dbReference>
<dbReference type="NCBIfam" id="TIGR00855">
    <property type="entry name" value="L12"/>
    <property type="match status" value="1"/>
</dbReference>
<dbReference type="Proteomes" id="UP000249343">
    <property type="component" value="Unassembled WGS sequence"/>
</dbReference>
<dbReference type="Pfam" id="PF00542">
    <property type="entry name" value="Ribosomal_L12"/>
    <property type="match status" value="1"/>
</dbReference>
<evidence type="ECO:0000256" key="1">
    <source>
        <dbReference type="ARBA" id="ARBA00007197"/>
    </source>
</evidence>
<dbReference type="InterPro" id="IPR036235">
    <property type="entry name" value="Ribosomal_bL12_oligo_N_sf"/>
</dbReference>
<evidence type="ECO:0000259" key="6">
    <source>
        <dbReference type="Pfam" id="PF16320"/>
    </source>
</evidence>
<reference evidence="7 8" key="1">
    <citation type="submission" date="2014-04" db="EMBL/GenBank/DDBJ databases">
        <title>Genome study of Napier grass stunt phytoplasma.</title>
        <authorList>
            <person name="Kawicha P."/>
            <person name="Dickinson M."/>
            <person name="Hodgetts J."/>
        </authorList>
    </citation>
    <scope>NUCLEOTIDE SEQUENCE [LARGE SCALE GENOMIC DNA]</scope>
    <source>
        <strain evidence="7 8">NGS-S10</strain>
    </source>
</reference>
<keyword evidence="8" id="KW-1185">Reference proteome</keyword>
<evidence type="ECO:0000313" key="7">
    <source>
        <dbReference type="EMBL" id="RAM57799.1"/>
    </source>
</evidence>
<feature type="domain" description="Large ribosomal subunit protein bL12 C-terminal" evidence="5">
    <location>
        <begin position="58"/>
        <end position="125"/>
    </location>
</feature>
<dbReference type="InterPro" id="IPR014719">
    <property type="entry name" value="Ribosomal_bL12_C/ClpS-like"/>
</dbReference>
<sequence>MSKLDKKDFIENLKKMNVLEIKELVDELKKEFGVDTSHFVNPSNAAEVKTTKEEEKFFNVIYKGTNSNEGTLSIIKLVREITQGSLLDSKKIVDKIGSYIKKEISKKEAEDIKKRFQEIGVDIDLEEVKK</sequence>
<organism evidence="7 8">
    <name type="scientific">Candidatus Phytoplasma oryzae</name>
    <dbReference type="NCBI Taxonomy" id="203274"/>
    <lineage>
        <taxon>Bacteria</taxon>
        <taxon>Bacillati</taxon>
        <taxon>Mycoplasmatota</taxon>
        <taxon>Mollicutes</taxon>
        <taxon>Acholeplasmatales</taxon>
        <taxon>Acholeplasmataceae</taxon>
        <taxon>Candidatus Phytoplasma</taxon>
        <taxon>16SrXI (Rice yellow dwarf group)</taxon>
    </lineage>
</organism>
<dbReference type="GO" id="GO:0003735">
    <property type="term" value="F:structural constituent of ribosome"/>
    <property type="evidence" value="ECO:0007669"/>
    <property type="project" value="InterPro"/>
</dbReference>
<dbReference type="GO" id="GO:0003729">
    <property type="term" value="F:mRNA binding"/>
    <property type="evidence" value="ECO:0007669"/>
    <property type="project" value="TreeGrafter"/>
</dbReference>
<gene>
    <name evidence="7" type="ORF">DH96_01725</name>
</gene>
<evidence type="ECO:0000256" key="3">
    <source>
        <dbReference type="ARBA" id="ARBA00023274"/>
    </source>
</evidence>
<proteinExistence type="inferred from homology"/>
<evidence type="ECO:0000259" key="5">
    <source>
        <dbReference type="Pfam" id="PF00542"/>
    </source>
</evidence>
<dbReference type="InterPro" id="IPR000206">
    <property type="entry name" value="Ribosomal_bL12"/>
</dbReference>
<dbReference type="SUPFAM" id="SSF48300">
    <property type="entry name" value="Ribosomal protein L7/12, oligomerisation (N-terminal) domain"/>
    <property type="match status" value="1"/>
</dbReference>
<comment type="similarity">
    <text evidence="1">Belongs to the bacterial ribosomal protein bL12 family.</text>
</comment>
<dbReference type="InterPro" id="IPR008932">
    <property type="entry name" value="Ribosomal_bL12_oligo"/>
</dbReference>
<evidence type="ECO:0000256" key="4">
    <source>
        <dbReference type="ARBA" id="ARBA00035412"/>
    </source>
</evidence>
<keyword evidence="3" id="KW-0687">Ribonucleoprotein</keyword>
<dbReference type="PANTHER" id="PTHR45987">
    <property type="entry name" value="39S RIBOSOMAL PROTEIN L12"/>
    <property type="match status" value="1"/>
</dbReference>
<dbReference type="EMBL" id="JHUK01000003">
    <property type="protein sequence ID" value="RAM57799.1"/>
    <property type="molecule type" value="Genomic_DNA"/>
</dbReference>
<keyword evidence="2" id="KW-0689">Ribosomal protein</keyword>
<dbReference type="CDD" id="cd00387">
    <property type="entry name" value="Ribosomal_L7_L12"/>
    <property type="match status" value="1"/>
</dbReference>
<dbReference type="AlphaFoldDB" id="A0A328IHQ1"/>
<dbReference type="Pfam" id="PF16320">
    <property type="entry name" value="Ribosomal_L12_N"/>
    <property type="match status" value="1"/>
</dbReference>
<dbReference type="GO" id="GO:0022625">
    <property type="term" value="C:cytosolic large ribosomal subunit"/>
    <property type="evidence" value="ECO:0007669"/>
    <property type="project" value="TreeGrafter"/>
</dbReference>
<dbReference type="Gene3D" id="1.20.5.710">
    <property type="entry name" value="Single helix bin"/>
    <property type="match status" value="1"/>
</dbReference>
<name>A0A328IHQ1_9MOLU</name>
<feature type="domain" description="Large ribosomal subunit protein bL12 oligomerization" evidence="6">
    <location>
        <begin position="6"/>
        <end position="36"/>
    </location>
</feature>